<feature type="modified residue" description="N6-(pyridoxal phosphate)lysine" evidence="5 7">
    <location>
        <position position="79"/>
    </location>
</feature>
<dbReference type="HAMAP" id="MF_02120">
    <property type="entry name" value="LysA"/>
    <property type="match status" value="1"/>
</dbReference>
<evidence type="ECO:0000256" key="6">
    <source>
        <dbReference type="NCBIfam" id="TIGR01048"/>
    </source>
</evidence>
<dbReference type="InterPro" id="IPR002986">
    <property type="entry name" value="DAP_deCOOHase_LysA"/>
</dbReference>
<dbReference type="SUPFAM" id="SSF50621">
    <property type="entry name" value="Alanine racemase C-terminal domain-like"/>
    <property type="match status" value="1"/>
</dbReference>
<dbReference type="Gene3D" id="3.20.20.10">
    <property type="entry name" value="Alanine racemase"/>
    <property type="match status" value="1"/>
</dbReference>
<evidence type="ECO:0000259" key="9">
    <source>
        <dbReference type="Pfam" id="PF00278"/>
    </source>
</evidence>
<dbReference type="EMBL" id="JACIBY010000001">
    <property type="protein sequence ID" value="MBB3836945.1"/>
    <property type="molecule type" value="Genomic_DNA"/>
</dbReference>
<comment type="caution">
    <text evidence="11">The sequence shown here is derived from an EMBL/GenBank/DDBJ whole genome shotgun (WGS) entry which is preliminary data.</text>
</comment>
<name>A0A7W5ZGV9_9BACT</name>
<dbReference type="InterPro" id="IPR029066">
    <property type="entry name" value="PLP-binding_barrel"/>
</dbReference>
<gene>
    <name evidence="5" type="primary">lysA</name>
    <name evidence="11" type="ORF">FHS57_000927</name>
</gene>
<evidence type="ECO:0000313" key="12">
    <source>
        <dbReference type="Proteomes" id="UP000541352"/>
    </source>
</evidence>
<dbReference type="NCBIfam" id="TIGR01048">
    <property type="entry name" value="lysA"/>
    <property type="match status" value="1"/>
</dbReference>
<evidence type="ECO:0000256" key="2">
    <source>
        <dbReference type="ARBA" id="ARBA00022793"/>
    </source>
</evidence>
<dbReference type="GO" id="GO:0009089">
    <property type="term" value="P:lysine biosynthetic process via diaminopimelate"/>
    <property type="evidence" value="ECO:0007669"/>
    <property type="project" value="UniProtKB-UniRule"/>
</dbReference>
<feature type="domain" description="Orn/DAP/Arg decarboxylase 2 C-terminal" evidence="9">
    <location>
        <begin position="49"/>
        <end position="386"/>
    </location>
</feature>
<dbReference type="InterPro" id="IPR009006">
    <property type="entry name" value="Ala_racemase/Decarboxylase_C"/>
</dbReference>
<feature type="binding site" evidence="5">
    <location>
        <position position="329"/>
    </location>
    <ligand>
        <name>substrate</name>
    </ligand>
</feature>
<dbReference type="SUPFAM" id="SSF51419">
    <property type="entry name" value="PLP-binding barrel"/>
    <property type="match status" value="1"/>
</dbReference>
<evidence type="ECO:0000256" key="5">
    <source>
        <dbReference type="HAMAP-Rule" id="MF_02120"/>
    </source>
</evidence>
<accession>A0A7W5ZGV9</accession>
<dbReference type="PROSITE" id="PS00878">
    <property type="entry name" value="ODR_DC_2_1"/>
    <property type="match status" value="1"/>
</dbReference>
<evidence type="ECO:0000256" key="1">
    <source>
        <dbReference type="ARBA" id="ARBA00001933"/>
    </source>
</evidence>
<dbReference type="InterPro" id="IPR022653">
    <property type="entry name" value="De-COase2_pyr-phos_BS"/>
</dbReference>
<evidence type="ECO:0000259" key="10">
    <source>
        <dbReference type="Pfam" id="PF02784"/>
    </source>
</evidence>
<dbReference type="PRINTS" id="PR01179">
    <property type="entry name" value="ODADCRBXLASE"/>
</dbReference>
<dbReference type="Proteomes" id="UP000541352">
    <property type="component" value="Unassembled WGS sequence"/>
</dbReference>
<dbReference type="AlphaFoldDB" id="A0A7W5ZGV9"/>
<comment type="catalytic activity">
    <reaction evidence="5 8">
        <text>meso-2,6-diaminopimelate + H(+) = L-lysine + CO2</text>
        <dbReference type="Rhea" id="RHEA:15101"/>
        <dbReference type="ChEBI" id="CHEBI:15378"/>
        <dbReference type="ChEBI" id="CHEBI:16526"/>
        <dbReference type="ChEBI" id="CHEBI:32551"/>
        <dbReference type="ChEBI" id="CHEBI:57791"/>
        <dbReference type="EC" id="4.1.1.20"/>
    </reaction>
</comment>
<reference evidence="11 12" key="1">
    <citation type="submission" date="2020-08" db="EMBL/GenBank/DDBJ databases">
        <title>Genomic Encyclopedia of Type Strains, Phase IV (KMG-IV): sequencing the most valuable type-strain genomes for metagenomic binning, comparative biology and taxonomic classification.</title>
        <authorList>
            <person name="Goeker M."/>
        </authorList>
    </citation>
    <scope>NUCLEOTIDE SEQUENCE [LARGE SCALE GENOMIC DNA]</scope>
    <source>
        <strain evidence="11 12">DSM 17976</strain>
    </source>
</reference>
<comment type="pathway">
    <text evidence="5 8">Amino-acid biosynthesis; L-lysine biosynthesis via DAP pathway; L-lysine from DL-2,6-diaminopimelate: step 1/1.</text>
</comment>
<sequence>MKDLFFDKATGIHYLCGSKFQPMQIINHQYQIQNVAVLDIAQQFGTPLYVYDANKIVEKIDELKSAFPNVKLKIKFACKALTNVSILKLMRQNGVEIDVVSPQELQLALHAGFEGTQVTFTPSGVSFDEIEAAVETGAIINLDNLNVLEKFGQRYGNRVPCMIRIKPNVAAGGNAKIMTAHEGSKFGIDIRQRDEILAIVEKYNINVVGLHQHTGSDIKEAEAFVKAADVIFDFAHSFPNLQIIDLGGGFKVAYKEGDYTTNMPELGAKLSEAFLKLSETLGRELQLWFEPGKFLVSEAGVLLVHANMVKQAPGRTFVGVNSGLNHLIRPMMYDAYHHIVNVSNPETESKGTYDVVGYICETDTFAKDRELNEVREGDILALLNAGAYGFTMSSQYNSRYRPAEVLVYNGQAHVIRERETMDDILRNQVLLEL</sequence>
<comment type="function">
    <text evidence="5">Specifically catalyzes the decarboxylation of meso-diaminopimelate (meso-DAP) to L-lysine.</text>
</comment>
<keyword evidence="5 8" id="KW-0457">Lysine biosynthesis</keyword>
<dbReference type="InterPro" id="IPR022644">
    <property type="entry name" value="De-COase2_N"/>
</dbReference>
<dbReference type="InterPro" id="IPR022643">
    <property type="entry name" value="De-COase2_C"/>
</dbReference>
<feature type="domain" description="Orn/DAP/Arg decarboxylase 2 N-terminal" evidence="10">
    <location>
        <begin position="54"/>
        <end position="297"/>
    </location>
</feature>
<dbReference type="InterPro" id="IPR000183">
    <property type="entry name" value="Orn/DAP/Arg_de-COase"/>
</dbReference>
<comment type="cofactor">
    <cofactor evidence="1 5 7 8">
        <name>pyridoxal 5'-phosphate</name>
        <dbReference type="ChEBI" id="CHEBI:597326"/>
    </cofactor>
</comment>
<feature type="binding site" evidence="5">
    <location>
        <position position="361"/>
    </location>
    <ligand>
        <name>substrate</name>
    </ligand>
</feature>
<comment type="subunit">
    <text evidence="5">Homodimer.</text>
</comment>
<dbReference type="UniPathway" id="UPA00034">
    <property type="reaction ID" value="UER00027"/>
</dbReference>
<comment type="similarity">
    <text evidence="5">Belongs to the Orn/Lys/Arg decarboxylase class-II family. LysA subfamily.</text>
</comment>
<dbReference type="FunFam" id="3.20.20.10:FF:000003">
    <property type="entry name" value="Diaminopimelate decarboxylase"/>
    <property type="match status" value="1"/>
</dbReference>
<feature type="active site" description="Proton donor" evidence="7">
    <location>
        <position position="360"/>
    </location>
</feature>
<keyword evidence="3 5" id="KW-0663">Pyridoxal phosphate</keyword>
<feature type="binding site" evidence="5">
    <location>
        <position position="333"/>
    </location>
    <ligand>
        <name>substrate</name>
    </ligand>
</feature>
<dbReference type="Gene3D" id="2.40.37.10">
    <property type="entry name" value="Lyase, Ornithine Decarboxylase, Chain A, domain 1"/>
    <property type="match status" value="1"/>
</dbReference>
<dbReference type="CDD" id="cd06828">
    <property type="entry name" value="PLPDE_III_DapDC"/>
    <property type="match status" value="1"/>
</dbReference>
<proteinExistence type="inferred from homology"/>
<dbReference type="Pfam" id="PF00278">
    <property type="entry name" value="Orn_DAP_Arg_deC"/>
    <property type="match status" value="1"/>
</dbReference>
<feature type="binding site" evidence="5">
    <location>
        <position position="388"/>
    </location>
    <ligand>
        <name>substrate</name>
    </ligand>
</feature>
<dbReference type="PANTHER" id="PTHR43727">
    <property type="entry name" value="DIAMINOPIMELATE DECARBOXYLASE"/>
    <property type="match status" value="1"/>
</dbReference>
<comment type="caution">
    <text evidence="5">Lacks conserved residue(s) required for the propagation of feature annotation.</text>
</comment>
<organism evidence="11 12">
    <name type="scientific">Runella defluvii</name>
    <dbReference type="NCBI Taxonomy" id="370973"/>
    <lineage>
        <taxon>Bacteria</taxon>
        <taxon>Pseudomonadati</taxon>
        <taxon>Bacteroidota</taxon>
        <taxon>Cytophagia</taxon>
        <taxon>Cytophagales</taxon>
        <taxon>Spirosomataceae</taxon>
        <taxon>Runella</taxon>
    </lineage>
</organism>
<feature type="binding site" evidence="5">
    <location>
        <position position="388"/>
    </location>
    <ligand>
        <name>pyridoxal 5'-phosphate</name>
        <dbReference type="ChEBI" id="CHEBI:597326"/>
    </ligand>
</feature>
<feature type="binding site" evidence="5">
    <location>
        <position position="249"/>
    </location>
    <ligand>
        <name>pyridoxal 5'-phosphate</name>
        <dbReference type="ChEBI" id="CHEBI:597326"/>
    </ligand>
</feature>
<keyword evidence="4 5" id="KW-0456">Lyase</keyword>
<dbReference type="EC" id="4.1.1.20" evidence="5 6"/>
<evidence type="ECO:0000256" key="3">
    <source>
        <dbReference type="ARBA" id="ARBA00022898"/>
    </source>
</evidence>
<dbReference type="PANTHER" id="PTHR43727:SF2">
    <property type="entry name" value="GROUP IV DECARBOXYLASE"/>
    <property type="match status" value="1"/>
</dbReference>
<dbReference type="GO" id="GO:0030170">
    <property type="term" value="F:pyridoxal phosphate binding"/>
    <property type="evidence" value="ECO:0007669"/>
    <property type="project" value="UniProtKB-UniRule"/>
</dbReference>
<evidence type="ECO:0000256" key="7">
    <source>
        <dbReference type="PIRSR" id="PIRSR600183-50"/>
    </source>
</evidence>
<evidence type="ECO:0000313" key="11">
    <source>
        <dbReference type="EMBL" id="MBB3836945.1"/>
    </source>
</evidence>
<keyword evidence="12" id="KW-1185">Reference proteome</keyword>
<dbReference type="PRINTS" id="PR01181">
    <property type="entry name" value="DAPDCRBXLASE"/>
</dbReference>
<keyword evidence="5" id="KW-0028">Amino-acid biosynthesis</keyword>
<evidence type="ECO:0000256" key="8">
    <source>
        <dbReference type="RuleBase" id="RU003738"/>
    </source>
</evidence>
<dbReference type="GO" id="GO:0008836">
    <property type="term" value="F:diaminopimelate decarboxylase activity"/>
    <property type="evidence" value="ECO:0007669"/>
    <property type="project" value="UniProtKB-UniRule"/>
</dbReference>
<keyword evidence="2 5" id="KW-0210">Decarboxylase</keyword>
<dbReference type="Pfam" id="PF02784">
    <property type="entry name" value="Orn_Arg_deC_N"/>
    <property type="match status" value="1"/>
</dbReference>
<protein>
    <recommendedName>
        <fullName evidence="5 6">Diaminopimelate decarboxylase</fullName>
        <shortName evidence="5">DAP decarboxylase</shortName>
        <shortName evidence="5">DAPDC</shortName>
        <ecNumber evidence="5 6">4.1.1.20</ecNumber>
    </recommendedName>
</protein>
<evidence type="ECO:0000256" key="4">
    <source>
        <dbReference type="ARBA" id="ARBA00023239"/>
    </source>
</evidence>